<protein>
    <submittedName>
        <fullName evidence="1">Uncharacterized protein</fullName>
    </submittedName>
</protein>
<dbReference type="Pfam" id="PF20901">
    <property type="entry name" value="Sf6_terminase"/>
    <property type="match status" value="1"/>
</dbReference>
<name>A0A6J7WY26_9CAUD</name>
<evidence type="ECO:0000313" key="1">
    <source>
        <dbReference type="EMBL" id="CAB5222989.1"/>
    </source>
</evidence>
<organism evidence="1">
    <name type="scientific">uncultured Caudovirales phage</name>
    <dbReference type="NCBI Taxonomy" id="2100421"/>
    <lineage>
        <taxon>Viruses</taxon>
        <taxon>Duplodnaviria</taxon>
        <taxon>Heunggongvirae</taxon>
        <taxon>Uroviricota</taxon>
        <taxon>Caudoviricetes</taxon>
        <taxon>Peduoviridae</taxon>
        <taxon>Maltschvirus</taxon>
        <taxon>Maltschvirus maltsch</taxon>
    </lineage>
</organism>
<reference evidence="1" key="1">
    <citation type="submission" date="2020-05" db="EMBL/GenBank/DDBJ databases">
        <authorList>
            <person name="Chiriac C."/>
            <person name="Salcher M."/>
            <person name="Ghai R."/>
            <person name="Kavagutti S V."/>
        </authorList>
    </citation>
    <scope>NUCLEOTIDE SEQUENCE</scope>
</reference>
<dbReference type="InterPro" id="IPR048683">
    <property type="entry name" value="Sf6_terminase"/>
</dbReference>
<accession>A0A6J7WY26</accession>
<dbReference type="EMBL" id="LR798314">
    <property type="protein sequence ID" value="CAB5222989.1"/>
    <property type="molecule type" value="Genomic_DNA"/>
</dbReference>
<sequence length="145" mass="16060">MAGQKKKREDLAVLDSIPVEQIVTMFEAGKSTARICEALGIGRRALEIWCEMPDNEHKIARARARAADSLVCETLDIADQAAPEEANLARVRIQTRQWVAERWKPSVYAQQRGPAVNISIGGLRLDALRHVEVVQDADTMPQVCG</sequence>
<gene>
    <name evidence="1" type="ORF">UFOVP377_47</name>
</gene>
<dbReference type="Gene3D" id="1.10.10.60">
    <property type="entry name" value="Homeodomain-like"/>
    <property type="match status" value="1"/>
</dbReference>
<proteinExistence type="predicted"/>